<dbReference type="SUPFAM" id="SSF50621">
    <property type="entry name" value="Alanine racemase C-terminal domain-like"/>
    <property type="match status" value="1"/>
</dbReference>
<dbReference type="Pfam" id="PF00278">
    <property type="entry name" value="Orn_DAP_Arg_deC"/>
    <property type="match status" value="1"/>
</dbReference>
<evidence type="ECO:0000313" key="9">
    <source>
        <dbReference type="RefSeq" id="XP_006816517.1"/>
    </source>
</evidence>
<evidence type="ECO:0000256" key="5">
    <source>
        <dbReference type="RuleBase" id="RU003737"/>
    </source>
</evidence>
<dbReference type="Proteomes" id="UP000694865">
    <property type="component" value="Unplaced"/>
</dbReference>
<dbReference type="SUPFAM" id="SSF51419">
    <property type="entry name" value="PLP-binding barrel"/>
    <property type="match status" value="1"/>
</dbReference>
<dbReference type="InterPro" id="IPR022643">
    <property type="entry name" value="De-COase2_C"/>
</dbReference>
<keyword evidence="2" id="KW-0210">Decarboxylase</keyword>
<accession>A0ABM0M926</accession>
<keyword evidence="4" id="KW-0456">Lyase</keyword>
<dbReference type="PRINTS" id="PR01179">
    <property type="entry name" value="ODADCRBXLASE"/>
</dbReference>
<evidence type="ECO:0000256" key="1">
    <source>
        <dbReference type="ARBA" id="ARBA00001933"/>
    </source>
</evidence>
<dbReference type="InterPro" id="IPR022644">
    <property type="entry name" value="De-COase2_N"/>
</dbReference>
<gene>
    <name evidence="9" type="primary">LOC102808522</name>
</gene>
<evidence type="ECO:0000259" key="7">
    <source>
        <dbReference type="Pfam" id="PF02784"/>
    </source>
</evidence>
<feature type="domain" description="Orn/DAP/Arg decarboxylase 2 N-terminal" evidence="7">
    <location>
        <begin position="64"/>
        <end position="321"/>
    </location>
</feature>
<dbReference type="Gene3D" id="2.40.37.10">
    <property type="entry name" value="Lyase, Ornithine Decarboxylase, Chain A, domain 1"/>
    <property type="match status" value="1"/>
</dbReference>
<evidence type="ECO:0000256" key="4">
    <source>
        <dbReference type="ARBA" id="ARBA00023239"/>
    </source>
</evidence>
<dbReference type="InterPro" id="IPR009006">
    <property type="entry name" value="Ala_racemase/Decarboxylase_C"/>
</dbReference>
<proteinExistence type="inferred from homology"/>
<dbReference type="GeneID" id="102808522"/>
<dbReference type="PANTHER" id="PTHR43727">
    <property type="entry name" value="DIAMINOPIMELATE DECARBOXYLASE"/>
    <property type="match status" value="1"/>
</dbReference>
<evidence type="ECO:0000256" key="2">
    <source>
        <dbReference type="ARBA" id="ARBA00022793"/>
    </source>
</evidence>
<dbReference type="InterPro" id="IPR002986">
    <property type="entry name" value="DAP_deCOOHase_LysA"/>
</dbReference>
<reference evidence="9" key="1">
    <citation type="submission" date="2025-08" db="UniProtKB">
        <authorList>
            <consortium name="RefSeq"/>
        </authorList>
    </citation>
    <scope>IDENTIFICATION</scope>
    <source>
        <tissue evidence="9">Testes</tissue>
    </source>
</reference>
<feature type="domain" description="Orn/DAP/Arg decarboxylase 2 C-terminal" evidence="6">
    <location>
        <begin position="60"/>
        <end position="367"/>
    </location>
</feature>
<protein>
    <submittedName>
        <fullName evidence="9">Probable diaminopimelate decarboxylase, chloroplastic-like</fullName>
    </submittedName>
</protein>
<dbReference type="Pfam" id="PF02784">
    <property type="entry name" value="Orn_Arg_deC_N"/>
    <property type="match status" value="1"/>
</dbReference>
<evidence type="ECO:0000256" key="3">
    <source>
        <dbReference type="ARBA" id="ARBA00022898"/>
    </source>
</evidence>
<dbReference type="PRINTS" id="PR01181">
    <property type="entry name" value="DAPDCRBXLASE"/>
</dbReference>
<sequence length="389" mass="43630">MAVELLKVDYRTALSSKPNISTSSNIYMTGDGHLFCENLCVKEIQYELAMKTDYASPFYLYSRAQIVDNVQQYKRSLEKNDVPHLLGYTVSANYNLEILRILQKLGCSAVVASINEIKIAMMAGFNPNMMVYNGNGKQLNELEFAVKCGVMINVDSLFDLEHIRKVCRMLHKKANVLMRLHPEIDSDSSQDITETKFGLHHKEFDKALQINLRTNFAEPNFIIASLSKVIVNIGITSNLPVLKLNLEESLDTMLFWVDKVREMGFDIRYLNMGEGIGLNYKRHIPQSDEILPETKDFISSIAEGIKSKNICLILEPGISIVGNTGILVTKVVGVKTNENKNFIVIDGSMAEVIRPSLYGAYHHIQLIEPTMVGYINQGSHSPNGSARCS</sequence>
<dbReference type="InterPro" id="IPR000183">
    <property type="entry name" value="Orn/DAP/Arg_de-COase"/>
</dbReference>
<dbReference type="PANTHER" id="PTHR43727:SF2">
    <property type="entry name" value="GROUP IV DECARBOXYLASE"/>
    <property type="match status" value="1"/>
</dbReference>
<comment type="similarity">
    <text evidence="5">Belongs to the Orn/Lys/Arg decarboxylase class-II family.</text>
</comment>
<evidence type="ECO:0000313" key="8">
    <source>
        <dbReference type="Proteomes" id="UP000694865"/>
    </source>
</evidence>
<dbReference type="Gene3D" id="3.20.20.10">
    <property type="entry name" value="Alanine racemase"/>
    <property type="match status" value="1"/>
</dbReference>
<organism evidence="8 9">
    <name type="scientific">Saccoglossus kowalevskii</name>
    <name type="common">Acorn worm</name>
    <dbReference type="NCBI Taxonomy" id="10224"/>
    <lineage>
        <taxon>Eukaryota</taxon>
        <taxon>Metazoa</taxon>
        <taxon>Hemichordata</taxon>
        <taxon>Enteropneusta</taxon>
        <taxon>Harrimaniidae</taxon>
        <taxon>Saccoglossus</taxon>
    </lineage>
</organism>
<dbReference type="RefSeq" id="XP_006816517.1">
    <property type="nucleotide sequence ID" value="XM_006816454.1"/>
</dbReference>
<keyword evidence="3" id="KW-0663">Pyridoxal phosphate</keyword>
<keyword evidence="8" id="KW-1185">Reference proteome</keyword>
<dbReference type="InterPro" id="IPR029066">
    <property type="entry name" value="PLP-binding_barrel"/>
</dbReference>
<comment type="cofactor">
    <cofactor evidence="1">
        <name>pyridoxal 5'-phosphate</name>
        <dbReference type="ChEBI" id="CHEBI:597326"/>
    </cofactor>
</comment>
<name>A0ABM0M926_SACKO</name>
<evidence type="ECO:0000259" key="6">
    <source>
        <dbReference type="Pfam" id="PF00278"/>
    </source>
</evidence>